<feature type="compositionally biased region" description="Basic and acidic residues" evidence="1">
    <location>
        <begin position="11"/>
        <end position="27"/>
    </location>
</feature>
<dbReference type="EMBL" id="JAWDGP010006980">
    <property type="protein sequence ID" value="KAK3732128.1"/>
    <property type="molecule type" value="Genomic_DNA"/>
</dbReference>
<feature type="region of interest" description="Disordered" evidence="1">
    <location>
        <begin position="1"/>
        <end position="77"/>
    </location>
</feature>
<evidence type="ECO:0000313" key="3">
    <source>
        <dbReference type="EMBL" id="KAK3732128.1"/>
    </source>
</evidence>
<comment type="caution">
    <text evidence="3">The sequence shown here is derived from an EMBL/GenBank/DDBJ whole genome shotgun (WGS) entry which is preliminary data.</text>
</comment>
<feature type="compositionally biased region" description="Low complexity" evidence="1">
    <location>
        <begin position="44"/>
        <end position="54"/>
    </location>
</feature>
<protein>
    <recommendedName>
        <fullName evidence="2">Mutator-like transposase domain-containing protein</fullName>
    </recommendedName>
</protein>
<gene>
    <name evidence="3" type="ORF">RRG08_026510</name>
</gene>
<organism evidence="3 4">
    <name type="scientific">Elysia crispata</name>
    <name type="common">lettuce slug</name>
    <dbReference type="NCBI Taxonomy" id="231223"/>
    <lineage>
        <taxon>Eukaryota</taxon>
        <taxon>Metazoa</taxon>
        <taxon>Spiralia</taxon>
        <taxon>Lophotrochozoa</taxon>
        <taxon>Mollusca</taxon>
        <taxon>Gastropoda</taxon>
        <taxon>Heterobranchia</taxon>
        <taxon>Euthyneura</taxon>
        <taxon>Panpulmonata</taxon>
        <taxon>Sacoglossa</taxon>
        <taxon>Placobranchoidea</taxon>
        <taxon>Plakobranchidae</taxon>
        <taxon>Elysia</taxon>
    </lineage>
</organism>
<dbReference type="AlphaFoldDB" id="A0AAE0Y4A9"/>
<proteinExistence type="predicted"/>
<name>A0AAE0Y4A9_9GAST</name>
<evidence type="ECO:0000256" key="1">
    <source>
        <dbReference type="SAM" id="MobiDB-lite"/>
    </source>
</evidence>
<dbReference type="Proteomes" id="UP001283361">
    <property type="component" value="Unassembled WGS sequence"/>
</dbReference>
<sequence length="308" mass="34061">MPKKKFQRQQKHLEKARAQRRTYKEGDLPDEPDFPPPTVRDSPSEQPQQSTEQPGMPTPFHIKSTVHSTSTPRSSNYSPVVAFACEPSDVKRTIVELSQINKLCHECLSDEGLKLQTPTRYGLAVKIEAACNACGTLLSSQFTSARNATSSSHPKPFVTNEATVMASLSSGRGPYSFNNFCEFLEMPGLHQKTFSNIAKRLYSQNERPADQVFSKAATLVRREHIRQFALDVSDEDVIDVSVSFDGSWLTRGHKFLIGIGCVIDVLIGLILDGHVSCLQSTLPLCAQSGAFVKRKTRRTAMNAGDKST</sequence>
<evidence type="ECO:0000259" key="2">
    <source>
        <dbReference type="Pfam" id="PF20700"/>
    </source>
</evidence>
<dbReference type="InterPro" id="IPR049012">
    <property type="entry name" value="Mutator_transp_dom"/>
</dbReference>
<keyword evidence="4" id="KW-1185">Reference proteome</keyword>
<feature type="domain" description="Mutator-like transposase" evidence="2">
    <location>
        <begin position="98"/>
        <end position="276"/>
    </location>
</feature>
<feature type="compositionally biased region" description="Polar residues" evidence="1">
    <location>
        <begin position="65"/>
        <end position="77"/>
    </location>
</feature>
<feature type="compositionally biased region" description="Basic residues" evidence="1">
    <location>
        <begin position="1"/>
        <end position="10"/>
    </location>
</feature>
<accession>A0AAE0Y4A9</accession>
<reference evidence="3" key="1">
    <citation type="journal article" date="2023" name="G3 (Bethesda)">
        <title>A reference genome for the long-term kleptoplast-retaining sea slug Elysia crispata morphotype clarki.</title>
        <authorList>
            <person name="Eastman K.E."/>
            <person name="Pendleton A.L."/>
            <person name="Shaikh M.A."/>
            <person name="Suttiyut T."/>
            <person name="Ogas R."/>
            <person name="Tomko P."/>
            <person name="Gavelis G."/>
            <person name="Widhalm J.R."/>
            <person name="Wisecaver J.H."/>
        </authorList>
    </citation>
    <scope>NUCLEOTIDE SEQUENCE</scope>
    <source>
        <strain evidence="3">ECLA1</strain>
    </source>
</reference>
<dbReference type="Pfam" id="PF20700">
    <property type="entry name" value="Mutator"/>
    <property type="match status" value="1"/>
</dbReference>
<evidence type="ECO:0000313" key="4">
    <source>
        <dbReference type="Proteomes" id="UP001283361"/>
    </source>
</evidence>